<keyword evidence="3" id="KW-0716">Sensory transduction</keyword>
<keyword evidence="6 10" id="KW-1133">Transmembrane helix</keyword>
<evidence type="ECO:0000256" key="3">
    <source>
        <dbReference type="ARBA" id="ARBA00022606"/>
    </source>
</evidence>
<gene>
    <name evidence="11" type="primary">Gpror4_10</name>
    <name evidence="11" type="ORF">G6Z75_0000005</name>
</gene>
<sequence>MEYPEHYYKINRLILSFYGLWPFQSKWSAHLMRASTIIILLSTAIFQLLTFSTTNITTDFIIDVMSEFIPATACLGHIYARIKRIDKLRDLFERIRDDWKLKKTSFEIKIMHKYAETSRLFSLYYLIFYIIMIACNLQIFLPYILDVILPMNESRPRTQPFQLEFFTIEEQYPTLITFYVFIMVVISSIIFCANSVLCVILTQHACGMCELLGFIGTIEIYHTVPFLLDIIELIFVLSLALTQVLTIGSDIGRAFRSISLAIIALIYLFISNYMAQKITDMSLNVCEKVYNSAWYNANISEQKPLLLIMKRRFRPFVLTACKFYVMSLQNFGMILQTAISYCMFMRQL</sequence>
<dbReference type="GO" id="GO:0005886">
    <property type="term" value="C:plasma membrane"/>
    <property type="evidence" value="ECO:0007669"/>
    <property type="project" value="UniProtKB-SubCell"/>
</dbReference>
<feature type="transmembrane region" description="Helical" evidence="10">
    <location>
        <begin position="123"/>
        <end position="145"/>
    </location>
</feature>
<protein>
    <submittedName>
        <fullName evidence="11">OR4 protein</fullName>
    </submittedName>
</protein>
<feature type="transmembrane region" description="Helical" evidence="10">
    <location>
        <begin position="176"/>
        <end position="201"/>
    </location>
</feature>
<comment type="subcellular location">
    <subcellularLocation>
        <location evidence="1">Cell membrane</location>
        <topology evidence="1">Multi-pass membrane protein</topology>
    </subcellularLocation>
</comment>
<keyword evidence="8" id="KW-0675">Receptor</keyword>
<dbReference type="EMBL" id="JAANHZ010000793">
    <property type="protein sequence ID" value="KAG5306962.1"/>
    <property type="molecule type" value="Genomic_DNA"/>
</dbReference>
<evidence type="ECO:0000256" key="10">
    <source>
        <dbReference type="SAM" id="Phobius"/>
    </source>
</evidence>
<feature type="transmembrane region" description="Helical" evidence="10">
    <location>
        <begin position="254"/>
        <end position="275"/>
    </location>
</feature>
<dbReference type="GO" id="GO:0005549">
    <property type="term" value="F:odorant binding"/>
    <property type="evidence" value="ECO:0007669"/>
    <property type="project" value="InterPro"/>
</dbReference>
<proteinExistence type="predicted"/>
<evidence type="ECO:0000313" key="11">
    <source>
        <dbReference type="EMBL" id="KAG5306962.1"/>
    </source>
</evidence>
<evidence type="ECO:0000256" key="5">
    <source>
        <dbReference type="ARBA" id="ARBA00022725"/>
    </source>
</evidence>
<dbReference type="GO" id="GO:0007165">
    <property type="term" value="P:signal transduction"/>
    <property type="evidence" value="ECO:0007669"/>
    <property type="project" value="UniProtKB-KW"/>
</dbReference>
<evidence type="ECO:0000256" key="7">
    <source>
        <dbReference type="ARBA" id="ARBA00023136"/>
    </source>
</evidence>
<keyword evidence="7 10" id="KW-0472">Membrane</keyword>
<dbReference type="AlphaFoldDB" id="A0A836JBD5"/>
<feature type="transmembrane region" description="Helical" evidence="10">
    <location>
        <begin position="323"/>
        <end position="344"/>
    </location>
</feature>
<dbReference type="Proteomes" id="UP000667349">
    <property type="component" value="Unassembled WGS sequence"/>
</dbReference>
<dbReference type="PANTHER" id="PTHR21137:SF35">
    <property type="entry name" value="ODORANT RECEPTOR 19A-RELATED"/>
    <property type="match status" value="1"/>
</dbReference>
<dbReference type="InterPro" id="IPR004117">
    <property type="entry name" value="7tm6_olfct_rcpt"/>
</dbReference>
<evidence type="ECO:0000256" key="6">
    <source>
        <dbReference type="ARBA" id="ARBA00022989"/>
    </source>
</evidence>
<evidence type="ECO:0000256" key="2">
    <source>
        <dbReference type="ARBA" id="ARBA00022475"/>
    </source>
</evidence>
<dbReference type="GO" id="GO:0004984">
    <property type="term" value="F:olfactory receptor activity"/>
    <property type="evidence" value="ECO:0007669"/>
    <property type="project" value="InterPro"/>
</dbReference>
<keyword evidence="5" id="KW-0552">Olfaction</keyword>
<evidence type="ECO:0000256" key="9">
    <source>
        <dbReference type="ARBA" id="ARBA00023224"/>
    </source>
</evidence>
<dbReference type="Pfam" id="PF02949">
    <property type="entry name" value="7tm_6"/>
    <property type="match status" value="1"/>
</dbReference>
<keyword evidence="9" id="KW-0807">Transducer</keyword>
<feature type="non-terminal residue" evidence="11">
    <location>
        <position position="348"/>
    </location>
</feature>
<feature type="non-terminal residue" evidence="11">
    <location>
        <position position="1"/>
    </location>
</feature>
<feature type="transmembrane region" description="Helical" evidence="10">
    <location>
        <begin position="35"/>
        <end position="54"/>
    </location>
</feature>
<dbReference type="PANTHER" id="PTHR21137">
    <property type="entry name" value="ODORANT RECEPTOR"/>
    <property type="match status" value="1"/>
</dbReference>
<evidence type="ECO:0000256" key="8">
    <source>
        <dbReference type="ARBA" id="ARBA00023170"/>
    </source>
</evidence>
<evidence type="ECO:0000256" key="4">
    <source>
        <dbReference type="ARBA" id="ARBA00022692"/>
    </source>
</evidence>
<accession>A0A836JBD5</accession>
<reference evidence="11" key="1">
    <citation type="submission" date="2020-02" db="EMBL/GenBank/DDBJ databases">
        <title>Relaxed selection underlies rapid genomic changes in the transitions from sociality to social parasitism in ants.</title>
        <authorList>
            <person name="Bi X."/>
        </authorList>
    </citation>
    <scope>NUCLEOTIDE SEQUENCE</scope>
    <source>
        <strain evidence="11">BGI-DK2013a</strain>
        <tissue evidence="11">Whole body</tissue>
    </source>
</reference>
<keyword evidence="2" id="KW-1003">Cell membrane</keyword>
<name>A0A836JBD5_9HYME</name>
<evidence type="ECO:0000313" key="12">
    <source>
        <dbReference type="Proteomes" id="UP000667349"/>
    </source>
</evidence>
<keyword evidence="12" id="KW-1185">Reference proteome</keyword>
<keyword evidence="4 10" id="KW-0812">Transmembrane</keyword>
<evidence type="ECO:0000256" key="1">
    <source>
        <dbReference type="ARBA" id="ARBA00004651"/>
    </source>
</evidence>
<comment type="caution">
    <text evidence="11">The sequence shown here is derived from an EMBL/GenBank/DDBJ whole genome shotgun (WGS) entry which is preliminary data.</text>
</comment>
<organism evidence="11 12">
    <name type="scientific">Acromyrmex insinuator</name>
    <dbReference type="NCBI Taxonomy" id="230686"/>
    <lineage>
        <taxon>Eukaryota</taxon>
        <taxon>Metazoa</taxon>
        <taxon>Ecdysozoa</taxon>
        <taxon>Arthropoda</taxon>
        <taxon>Hexapoda</taxon>
        <taxon>Insecta</taxon>
        <taxon>Pterygota</taxon>
        <taxon>Neoptera</taxon>
        <taxon>Endopterygota</taxon>
        <taxon>Hymenoptera</taxon>
        <taxon>Apocrita</taxon>
        <taxon>Aculeata</taxon>
        <taxon>Formicoidea</taxon>
        <taxon>Formicidae</taxon>
        <taxon>Myrmicinae</taxon>
        <taxon>Acromyrmex</taxon>
    </lineage>
</organism>